<dbReference type="Pfam" id="PF07989">
    <property type="entry name" value="Cnn_1N"/>
    <property type="match status" value="1"/>
</dbReference>
<feature type="compositionally biased region" description="Polar residues" evidence="4">
    <location>
        <begin position="436"/>
        <end position="451"/>
    </location>
</feature>
<proteinExistence type="predicted"/>
<reference evidence="8" key="1">
    <citation type="journal article" date="2012" name="MBio">
        <title>Comparative genome analysis of Trichophyton rubrum and related dermatophytes reveals candidate genes involved in infection.</title>
        <authorList>
            <person name="Martinez D.A."/>
            <person name="Oliver B.G."/>
            <person name="Graeser Y."/>
            <person name="Goldberg J.M."/>
            <person name="Li W."/>
            <person name="Martinez-Rossi N.M."/>
            <person name="Monod M."/>
            <person name="Shelest E."/>
            <person name="Barton R.C."/>
            <person name="Birch E."/>
            <person name="Brakhage A.A."/>
            <person name="Chen Z."/>
            <person name="Gurr S.J."/>
            <person name="Heiman D."/>
            <person name="Heitman J."/>
            <person name="Kosti I."/>
            <person name="Rossi A."/>
            <person name="Saif S."/>
            <person name="Samalova M."/>
            <person name="Saunders C.W."/>
            <person name="Shea T."/>
            <person name="Summerbell R.C."/>
            <person name="Xu J."/>
            <person name="Young S."/>
            <person name="Zeng Q."/>
            <person name="Birren B.W."/>
            <person name="Cuomo C.A."/>
            <person name="White T.C."/>
        </authorList>
    </citation>
    <scope>NUCLEOTIDE SEQUENCE [LARGE SCALE GENOMIC DNA]</scope>
    <source>
        <strain evidence="8">ATCC MYA-4604 / CBS 118893</strain>
    </source>
</reference>
<feature type="compositionally biased region" description="Low complexity" evidence="4">
    <location>
        <begin position="262"/>
        <end position="277"/>
    </location>
</feature>
<evidence type="ECO:0000256" key="3">
    <source>
        <dbReference type="SAM" id="Coils"/>
    </source>
</evidence>
<feature type="compositionally biased region" description="Polar residues" evidence="4">
    <location>
        <begin position="410"/>
        <end position="421"/>
    </location>
</feature>
<feature type="region of interest" description="Disordered" evidence="4">
    <location>
        <begin position="230"/>
        <end position="249"/>
    </location>
</feature>
<feature type="compositionally biased region" description="Low complexity" evidence="4">
    <location>
        <begin position="1366"/>
        <end position="1382"/>
    </location>
</feature>
<keyword evidence="8" id="KW-1185">Reference proteome</keyword>
<dbReference type="GeneID" id="10028348"/>
<dbReference type="InParanoid" id="E4UX73"/>
<feature type="compositionally biased region" description="Low complexity" evidence="4">
    <location>
        <begin position="776"/>
        <end position="787"/>
    </location>
</feature>
<feature type="compositionally biased region" description="Polar residues" evidence="4">
    <location>
        <begin position="1383"/>
        <end position="1393"/>
    </location>
</feature>
<feature type="coiled-coil region" evidence="3">
    <location>
        <begin position="648"/>
        <end position="682"/>
    </location>
</feature>
<feature type="region of interest" description="Disordered" evidence="4">
    <location>
        <begin position="1"/>
        <end position="161"/>
    </location>
</feature>
<organism evidence="8">
    <name type="scientific">Arthroderma gypseum (strain ATCC MYA-4604 / CBS 118893)</name>
    <name type="common">Microsporum gypseum</name>
    <dbReference type="NCBI Taxonomy" id="535722"/>
    <lineage>
        <taxon>Eukaryota</taxon>
        <taxon>Fungi</taxon>
        <taxon>Dikarya</taxon>
        <taxon>Ascomycota</taxon>
        <taxon>Pezizomycotina</taxon>
        <taxon>Eurotiomycetes</taxon>
        <taxon>Eurotiomycetidae</taxon>
        <taxon>Onygenales</taxon>
        <taxon>Arthrodermataceae</taxon>
        <taxon>Nannizzia</taxon>
    </lineage>
</organism>
<dbReference type="Proteomes" id="UP000002669">
    <property type="component" value="Unassembled WGS sequence"/>
</dbReference>
<dbReference type="OMA" id="GNILFWP"/>
<keyword evidence="3" id="KW-0175">Coiled coil</keyword>
<evidence type="ECO:0000313" key="7">
    <source>
        <dbReference type="EMBL" id="EFR02660.1"/>
    </source>
</evidence>
<feature type="region of interest" description="Disordered" evidence="4">
    <location>
        <begin position="255"/>
        <end position="290"/>
    </location>
</feature>
<evidence type="ECO:0000256" key="1">
    <source>
        <dbReference type="ARBA" id="ARBA00004496"/>
    </source>
</evidence>
<dbReference type="GO" id="GO:0005815">
    <property type="term" value="C:microtubule organizing center"/>
    <property type="evidence" value="ECO:0007669"/>
    <property type="project" value="InterPro"/>
</dbReference>
<feature type="compositionally biased region" description="Polar residues" evidence="4">
    <location>
        <begin position="1409"/>
        <end position="1438"/>
    </location>
</feature>
<feature type="compositionally biased region" description="Low complexity" evidence="4">
    <location>
        <begin position="1394"/>
        <end position="1408"/>
    </location>
</feature>
<feature type="compositionally biased region" description="Basic and acidic residues" evidence="4">
    <location>
        <begin position="788"/>
        <end position="803"/>
    </location>
</feature>
<feature type="compositionally biased region" description="Pro residues" evidence="4">
    <location>
        <begin position="1"/>
        <end position="15"/>
    </location>
</feature>
<feature type="compositionally biased region" description="Basic and acidic residues" evidence="4">
    <location>
        <begin position="238"/>
        <end position="249"/>
    </location>
</feature>
<feature type="domain" description="Mto1-like Mto2p-binding" evidence="6">
    <location>
        <begin position="1456"/>
        <end position="1507"/>
    </location>
</feature>
<dbReference type="EMBL" id="DS989825">
    <property type="protein sequence ID" value="EFR02660.1"/>
    <property type="molecule type" value="Genomic_DNA"/>
</dbReference>
<evidence type="ECO:0000259" key="5">
    <source>
        <dbReference type="Pfam" id="PF07989"/>
    </source>
</evidence>
<sequence>MSDIPLPPSSPPSVTPAPHEEQQQQQQEEEDYDSSSLLPPLPSHDDDDNDLNEDSVQHHADDYDHDDSNLPPTGHHDDHDSSLNRTLNEEREMHRKLMDVESSFLPEPSTLHVGETTAARSGDMYLVGADAPGTPQRAEDTEDQETSISPEPPRDAYKTPAPARMADLESSMAEDGKQTLEEDSLVGINTSSLETISTPPTTAAAARTVSRVISAASSRSGRFGDSIAEEQQAHGHGHSFEDEGSHTEREIDVEATPRKARSQLVSQSPPLSQSLHSNNTDDNDLSQMGGFRGANDSIELQRTRPRFLTNRQSSYRLSTSSVATVNTDGALSDATMGMDYALQSGGALPSNSGRASHSYEQKRNLSRSISLGSMASGISNLSDDHPYERRVFSGVSDLSLHTLNEEESSSQRPVSSGTTIKQGDETAPMTPKGKATDTSSPPATVLTQIQSRPPPSTVRKYQETVGPSPDKRSASRTPGFGRGKNMTLKEQSSTIDRLSKENFDLKMRIHFLNQALNKRSEDGIKEMISENVELKSDKIKAQKDNQALRRTIRELERQLKEKADLADESKDEQASEAGKRTIDEEEFLYLRERIETYEVEIERLRAENITRESEKRKLAEMVKALGDGRSGISESGAREERDMWKDILEAETAAREQSEEENKHLRNQILQLENDISSHQCREARYRKGNQNFSQVGSDYESSRSFATSNPTREDFELLRQENNALRREVTAQTSMLTSRNREKEKLYQEIEDLKLDRRNEGRSIAGDSIFDRSASRAQSRAMSQASDNDRDTLENKNGELRDQVSALKLDNQGLRGQLDEYANELSSVEREYQAELDRAGQELRDLQAQRDQALQAIEEREAELQELKAAAQEELDVLGEELDLKHEDCQRLELEVRTQQENLDALQAEVRSANEGISRLEEDAQSNMLKYKAVQQELDYVNQEIESMERNLVEANNKVQRLTVQQESSQNEIAFLREEQDGDKIKIGDLESELRFVQNSLQSEKDKTNELDRQLADERYQREVVGSKEKQEVQRIIDDLNRESAASKEEIRKLKKNLSSREVEATMWKDRLMELESSLREALGDLSGTRSSLLTSITKLQKELESTSLELESVRASLDEKEALLRNRDALLESHGLETQKLADLLERERQARRADKHSFEQSLKSHHQASRTIVQNNSRITDLEGARNQDRKRFNHLEQQYKDQLNERNLMFLTLWKRLSAMCGPDWSHSNSLINGNLPSQEVIGNMLFWPGFSKNLLLAVKTVENSINGFKSRVRTVERNLMKEYQTLENSMNTRIKKLDRLEEIVRQMQSSPRRSNNTPPNTNAELAKLKGENRLLKAELNLLQTHSRAKVASDSSARGQPSRMASSRSVGSSLARFSTGSEQGTPANTRSGRSNSSVSRGSSNIAQPSPFSSSTTLANNPGGSEVSPRNNASGPSHGGYHLSPKSEATQDRWIQRLRDLERRLKAEREARLLDRSGARERLAERNAENEKLRAALERERMNRAASSMGVDSACDDSSRNPRTPERARRHDNHSRDRGSRIQGRADSRLSGTDVVVIDHGYDPDSRGHSEGLSTRSGSYDGEGDDDDDGTGTDDDGGLCVEVVV</sequence>
<dbReference type="eggNOG" id="ENOG502QU0H">
    <property type="taxonomic scope" value="Eukaryota"/>
</dbReference>
<evidence type="ECO:0000256" key="2">
    <source>
        <dbReference type="ARBA" id="ARBA00022490"/>
    </source>
</evidence>
<keyword evidence="2" id="KW-0963">Cytoplasm</keyword>
<dbReference type="VEuPathDB" id="FungiDB:MGYG_05657"/>
<dbReference type="STRING" id="535722.E4UX73"/>
<dbReference type="InterPro" id="IPR024545">
    <property type="entry name" value="Mto1-like_Mto2p-bd"/>
</dbReference>
<feature type="region of interest" description="Disordered" evidence="4">
    <location>
        <begin position="403"/>
        <end position="494"/>
    </location>
</feature>
<dbReference type="GO" id="GO:0005737">
    <property type="term" value="C:cytoplasm"/>
    <property type="evidence" value="ECO:0007669"/>
    <property type="project" value="UniProtKB-SubCell"/>
</dbReference>
<protein>
    <submittedName>
        <fullName evidence="7">Anucleate primary sterigmata protein B</fullName>
    </submittedName>
</protein>
<dbReference type="RefSeq" id="XP_003173071.1">
    <property type="nucleotide sequence ID" value="XM_003173023.1"/>
</dbReference>
<dbReference type="PANTHER" id="PTHR45615">
    <property type="entry name" value="MYOSIN HEAVY CHAIN, NON-MUSCLE"/>
    <property type="match status" value="1"/>
</dbReference>
<feature type="region of interest" description="Disordered" evidence="4">
    <location>
        <begin position="1351"/>
        <end position="1452"/>
    </location>
</feature>
<dbReference type="PANTHER" id="PTHR45615:SF80">
    <property type="entry name" value="GRIP DOMAIN-CONTAINING PROTEIN"/>
    <property type="match status" value="1"/>
</dbReference>
<evidence type="ECO:0000259" key="6">
    <source>
        <dbReference type="Pfam" id="PF12808"/>
    </source>
</evidence>
<name>E4UX73_ARTGP</name>
<dbReference type="HOGENOM" id="CLU_000791_0_0_1"/>
<feature type="domain" description="Mto1-like Mto2p-binding" evidence="6">
    <location>
        <begin position="1300"/>
        <end position="1351"/>
    </location>
</feature>
<feature type="coiled-coil region" evidence="3">
    <location>
        <begin position="1098"/>
        <end position="1125"/>
    </location>
</feature>
<feature type="region of interest" description="Disordered" evidence="4">
    <location>
        <begin position="1505"/>
        <end position="1608"/>
    </location>
</feature>
<comment type="subcellular location">
    <subcellularLocation>
        <location evidence="1">Cytoplasm</location>
    </subcellularLocation>
</comment>
<feature type="coiled-coil region" evidence="3">
    <location>
        <begin position="1288"/>
        <end position="1350"/>
    </location>
</feature>
<feature type="coiled-coil region" evidence="3">
    <location>
        <begin position="524"/>
        <end position="614"/>
    </location>
</feature>
<dbReference type="InterPro" id="IPR012943">
    <property type="entry name" value="Cnn_1N"/>
</dbReference>
<dbReference type="OrthoDB" id="10255000at2759"/>
<dbReference type="Pfam" id="PF12808">
    <property type="entry name" value="Mto2_bdg"/>
    <property type="match status" value="2"/>
</dbReference>
<feature type="compositionally biased region" description="Basic and acidic residues" evidence="4">
    <location>
        <begin position="55"/>
        <end position="99"/>
    </location>
</feature>
<feature type="domain" description="Centrosomin N-terminal motif 1" evidence="5">
    <location>
        <begin position="487"/>
        <end position="559"/>
    </location>
</feature>
<feature type="compositionally biased region" description="Basic and acidic residues" evidence="4">
    <location>
        <begin position="1520"/>
        <end position="1551"/>
    </location>
</feature>
<dbReference type="Gene3D" id="1.10.287.1490">
    <property type="match status" value="1"/>
</dbReference>
<feature type="region of interest" description="Disordered" evidence="4">
    <location>
        <begin position="767"/>
        <end position="803"/>
    </location>
</feature>
<feature type="compositionally biased region" description="Basic and acidic residues" evidence="4">
    <location>
        <begin position="1563"/>
        <end position="1573"/>
    </location>
</feature>
<feature type="compositionally biased region" description="Acidic residues" evidence="4">
    <location>
        <begin position="1585"/>
        <end position="1600"/>
    </location>
</feature>
<evidence type="ECO:0000313" key="8">
    <source>
        <dbReference type="Proteomes" id="UP000002669"/>
    </source>
</evidence>
<accession>E4UX73</accession>
<gene>
    <name evidence="7" type="ORF">MGYG_05657</name>
</gene>
<evidence type="ECO:0000256" key="4">
    <source>
        <dbReference type="SAM" id="MobiDB-lite"/>
    </source>
</evidence>